<protein>
    <submittedName>
        <fullName evidence="2">Uncharacterized protein</fullName>
    </submittedName>
</protein>
<dbReference type="Proteomes" id="UP001151760">
    <property type="component" value="Unassembled WGS sequence"/>
</dbReference>
<organism evidence="2 3">
    <name type="scientific">Tanacetum coccineum</name>
    <dbReference type="NCBI Taxonomy" id="301880"/>
    <lineage>
        <taxon>Eukaryota</taxon>
        <taxon>Viridiplantae</taxon>
        <taxon>Streptophyta</taxon>
        <taxon>Embryophyta</taxon>
        <taxon>Tracheophyta</taxon>
        <taxon>Spermatophyta</taxon>
        <taxon>Magnoliopsida</taxon>
        <taxon>eudicotyledons</taxon>
        <taxon>Gunneridae</taxon>
        <taxon>Pentapetalae</taxon>
        <taxon>asterids</taxon>
        <taxon>campanulids</taxon>
        <taxon>Asterales</taxon>
        <taxon>Asteraceae</taxon>
        <taxon>Asteroideae</taxon>
        <taxon>Anthemideae</taxon>
        <taxon>Anthemidinae</taxon>
        <taxon>Tanacetum</taxon>
    </lineage>
</organism>
<sequence>MEERAKLLHDTIAAQRRFLAEQRAIAIRNKPPTRTQMIKEMNKRVKDSDQKSLKKRVVEETPKKDDTTEVPAKQDVSRAGYKEEKMWSYKDDCKEKAKTKVRILQKSQENGQNRTITDTGMKRVYKSRENAIKGLTWQSYTSPNAPIGGNPKGNDTRAKEKTYLSRGICTKRHEKEAQWL</sequence>
<accession>A0ABQ5FI46</accession>
<feature type="compositionally biased region" description="Basic and acidic residues" evidence="1">
    <location>
        <begin position="42"/>
        <end position="67"/>
    </location>
</feature>
<feature type="region of interest" description="Disordered" evidence="1">
    <location>
        <begin position="136"/>
        <end position="157"/>
    </location>
</feature>
<reference evidence="2" key="1">
    <citation type="journal article" date="2022" name="Int. J. Mol. Sci.">
        <title>Draft Genome of Tanacetum Coccineum: Genomic Comparison of Closely Related Tanacetum-Family Plants.</title>
        <authorList>
            <person name="Yamashiro T."/>
            <person name="Shiraishi A."/>
            <person name="Nakayama K."/>
            <person name="Satake H."/>
        </authorList>
    </citation>
    <scope>NUCLEOTIDE SEQUENCE</scope>
</reference>
<dbReference type="EMBL" id="BQNB010017392">
    <property type="protein sequence ID" value="GJT62640.1"/>
    <property type="molecule type" value="Genomic_DNA"/>
</dbReference>
<comment type="caution">
    <text evidence="2">The sequence shown here is derived from an EMBL/GenBank/DDBJ whole genome shotgun (WGS) entry which is preliminary data.</text>
</comment>
<feature type="region of interest" description="Disordered" evidence="1">
    <location>
        <begin position="42"/>
        <end position="81"/>
    </location>
</feature>
<reference evidence="2" key="2">
    <citation type="submission" date="2022-01" db="EMBL/GenBank/DDBJ databases">
        <authorList>
            <person name="Yamashiro T."/>
            <person name="Shiraishi A."/>
            <person name="Satake H."/>
            <person name="Nakayama K."/>
        </authorList>
    </citation>
    <scope>NUCLEOTIDE SEQUENCE</scope>
</reference>
<evidence type="ECO:0000313" key="3">
    <source>
        <dbReference type="Proteomes" id="UP001151760"/>
    </source>
</evidence>
<name>A0ABQ5FI46_9ASTR</name>
<gene>
    <name evidence="2" type="ORF">Tco_1006173</name>
</gene>
<keyword evidence="3" id="KW-1185">Reference proteome</keyword>
<evidence type="ECO:0000256" key="1">
    <source>
        <dbReference type="SAM" id="MobiDB-lite"/>
    </source>
</evidence>
<evidence type="ECO:0000313" key="2">
    <source>
        <dbReference type="EMBL" id="GJT62640.1"/>
    </source>
</evidence>
<proteinExistence type="predicted"/>